<feature type="binding site" evidence="10">
    <location>
        <position position="39"/>
    </location>
    <ligand>
        <name>ATP</name>
        <dbReference type="ChEBI" id="CHEBI:30616"/>
    </ligand>
</feature>
<dbReference type="GO" id="GO:0004674">
    <property type="term" value="F:protein serine/threonine kinase activity"/>
    <property type="evidence" value="ECO:0007669"/>
    <property type="project" value="UniProtKB-KW"/>
</dbReference>
<proteinExistence type="inferred from homology"/>
<dbReference type="InterPro" id="IPR011009">
    <property type="entry name" value="Kinase-like_dom_sf"/>
</dbReference>
<dbReference type="PROSITE" id="PS00107">
    <property type="entry name" value="PROTEIN_KINASE_ATP"/>
    <property type="match status" value="1"/>
</dbReference>
<evidence type="ECO:0000256" key="1">
    <source>
        <dbReference type="ARBA" id="ARBA00010886"/>
    </source>
</evidence>
<keyword evidence="7 10" id="KW-0067">ATP-binding</keyword>
<dbReference type="PANTHER" id="PTHR44899:SF3">
    <property type="entry name" value="SERINE_THREONINE-PROTEIN KINASE NEK1"/>
    <property type="match status" value="1"/>
</dbReference>
<evidence type="ECO:0000259" key="12">
    <source>
        <dbReference type="PROSITE" id="PS50011"/>
    </source>
</evidence>
<dbReference type="OMA" id="DSPDYAY"/>
<dbReference type="InterPro" id="IPR017441">
    <property type="entry name" value="Protein_kinase_ATP_BS"/>
</dbReference>
<evidence type="ECO:0000256" key="10">
    <source>
        <dbReference type="PROSITE-ProRule" id="PRU10141"/>
    </source>
</evidence>
<dbReference type="EC" id="2.7.11.1" evidence="2"/>
<sequence>MTAIDWNRECQIIKKIGEGTFASVYICKRKSNGQKVVMKSISLSDCSFLLSTVQREYSIFSQVRHARLIECFGFYQCHKSWNFILEYAPNGTLGDKIHGLQRAGSDAAMSQNEILDIFTDILVGVKYLHFRSIIHRDLKPDNILFDKDGRAKIVDFGISKIYEQMHNNNGDLHEMTKIGTPFYMAPEILNHETYGFKCDVWSLGVMFFEMCELRHPFGEKGTLDLFDLSLPFKVPQIDTKKRRFHPAMNKICEMMIVREPDKRVDLHQVVNHHLIRNKFCTVFFEK</sequence>
<gene>
    <name evidence="13" type="primary">CSON009813</name>
</gene>
<evidence type="ECO:0000313" key="14">
    <source>
        <dbReference type="EMBL" id="SSX23904.1"/>
    </source>
</evidence>
<keyword evidence="5 10" id="KW-0547">Nucleotide-binding</keyword>
<reference evidence="13" key="1">
    <citation type="submission" date="2018-04" db="EMBL/GenBank/DDBJ databases">
        <authorList>
            <person name="Go L.Y."/>
            <person name="Mitchell J.A."/>
        </authorList>
    </citation>
    <scope>NUCLEOTIDE SEQUENCE</scope>
    <source>
        <tissue evidence="13">Whole organism</tissue>
    </source>
</reference>
<dbReference type="AlphaFoldDB" id="A0A336KGE8"/>
<evidence type="ECO:0000256" key="4">
    <source>
        <dbReference type="ARBA" id="ARBA00022679"/>
    </source>
</evidence>
<dbReference type="SUPFAM" id="SSF56112">
    <property type="entry name" value="Protein kinase-like (PK-like)"/>
    <property type="match status" value="1"/>
</dbReference>
<evidence type="ECO:0000313" key="13">
    <source>
        <dbReference type="EMBL" id="SSX03539.1"/>
    </source>
</evidence>
<accession>A0A336KGE8</accession>
<dbReference type="GO" id="GO:0005524">
    <property type="term" value="F:ATP binding"/>
    <property type="evidence" value="ECO:0007669"/>
    <property type="project" value="UniProtKB-UniRule"/>
</dbReference>
<keyword evidence="4" id="KW-0808">Transferase</keyword>
<dbReference type="EMBL" id="UFQS01000392">
    <property type="protein sequence ID" value="SSX03539.1"/>
    <property type="molecule type" value="Genomic_DNA"/>
</dbReference>
<name>A0A336KGE8_CULSO</name>
<dbReference type="PIRSF" id="PIRSF000654">
    <property type="entry name" value="Integrin-linked_kinase"/>
    <property type="match status" value="1"/>
</dbReference>
<keyword evidence="3 11" id="KW-0723">Serine/threonine-protein kinase</keyword>
<dbReference type="PROSITE" id="PS50011">
    <property type="entry name" value="PROTEIN_KINASE_DOM"/>
    <property type="match status" value="1"/>
</dbReference>
<dbReference type="PANTHER" id="PTHR44899">
    <property type="entry name" value="CAMK FAMILY PROTEIN KINASE"/>
    <property type="match status" value="1"/>
</dbReference>
<dbReference type="SMART" id="SM00220">
    <property type="entry name" value="S_TKc"/>
    <property type="match status" value="1"/>
</dbReference>
<evidence type="ECO:0000256" key="2">
    <source>
        <dbReference type="ARBA" id="ARBA00012513"/>
    </source>
</evidence>
<reference evidence="14" key="2">
    <citation type="submission" date="2018-07" db="EMBL/GenBank/DDBJ databases">
        <authorList>
            <person name="Quirk P.G."/>
            <person name="Krulwich T.A."/>
        </authorList>
    </citation>
    <scope>NUCLEOTIDE SEQUENCE</scope>
</reference>
<comment type="catalytic activity">
    <reaction evidence="8">
        <text>L-threonyl-[protein] + ATP = O-phospho-L-threonyl-[protein] + ADP + H(+)</text>
        <dbReference type="Rhea" id="RHEA:46608"/>
        <dbReference type="Rhea" id="RHEA-COMP:11060"/>
        <dbReference type="Rhea" id="RHEA-COMP:11605"/>
        <dbReference type="ChEBI" id="CHEBI:15378"/>
        <dbReference type="ChEBI" id="CHEBI:30013"/>
        <dbReference type="ChEBI" id="CHEBI:30616"/>
        <dbReference type="ChEBI" id="CHEBI:61977"/>
        <dbReference type="ChEBI" id="CHEBI:456216"/>
        <dbReference type="EC" id="2.7.11.1"/>
    </reaction>
</comment>
<feature type="domain" description="Protein kinase" evidence="12">
    <location>
        <begin position="10"/>
        <end position="275"/>
    </location>
</feature>
<dbReference type="InterPro" id="IPR051131">
    <property type="entry name" value="NEK_Ser/Thr_kinase_NIMA"/>
</dbReference>
<evidence type="ECO:0000256" key="5">
    <source>
        <dbReference type="ARBA" id="ARBA00022741"/>
    </source>
</evidence>
<protein>
    <recommendedName>
        <fullName evidence="2">non-specific serine/threonine protein kinase</fullName>
        <ecNumber evidence="2">2.7.11.1</ecNumber>
    </recommendedName>
</protein>
<comment type="catalytic activity">
    <reaction evidence="9">
        <text>L-seryl-[protein] + ATP = O-phospho-L-seryl-[protein] + ADP + H(+)</text>
        <dbReference type="Rhea" id="RHEA:17989"/>
        <dbReference type="Rhea" id="RHEA-COMP:9863"/>
        <dbReference type="Rhea" id="RHEA-COMP:11604"/>
        <dbReference type="ChEBI" id="CHEBI:15378"/>
        <dbReference type="ChEBI" id="CHEBI:29999"/>
        <dbReference type="ChEBI" id="CHEBI:30616"/>
        <dbReference type="ChEBI" id="CHEBI:83421"/>
        <dbReference type="ChEBI" id="CHEBI:456216"/>
        <dbReference type="EC" id="2.7.11.1"/>
    </reaction>
</comment>
<evidence type="ECO:0000256" key="9">
    <source>
        <dbReference type="ARBA" id="ARBA00048679"/>
    </source>
</evidence>
<evidence type="ECO:0000256" key="8">
    <source>
        <dbReference type="ARBA" id="ARBA00047899"/>
    </source>
</evidence>
<dbReference type="VEuPathDB" id="VectorBase:CSON009813"/>
<organism evidence="13">
    <name type="scientific">Culicoides sonorensis</name>
    <name type="common">Biting midge</name>
    <dbReference type="NCBI Taxonomy" id="179676"/>
    <lineage>
        <taxon>Eukaryota</taxon>
        <taxon>Metazoa</taxon>
        <taxon>Ecdysozoa</taxon>
        <taxon>Arthropoda</taxon>
        <taxon>Hexapoda</taxon>
        <taxon>Insecta</taxon>
        <taxon>Pterygota</taxon>
        <taxon>Neoptera</taxon>
        <taxon>Endopterygota</taxon>
        <taxon>Diptera</taxon>
        <taxon>Nematocera</taxon>
        <taxon>Chironomoidea</taxon>
        <taxon>Ceratopogonidae</taxon>
        <taxon>Ceratopogoninae</taxon>
        <taxon>Culicoides</taxon>
        <taxon>Monoculicoides</taxon>
    </lineage>
</organism>
<dbReference type="EMBL" id="UFQT01000392">
    <property type="protein sequence ID" value="SSX23904.1"/>
    <property type="molecule type" value="Genomic_DNA"/>
</dbReference>
<dbReference type="Pfam" id="PF00069">
    <property type="entry name" value="Pkinase"/>
    <property type="match status" value="1"/>
</dbReference>
<evidence type="ECO:0000256" key="7">
    <source>
        <dbReference type="ARBA" id="ARBA00022840"/>
    </source>
</evidence>
<dbReference type="InterPro" id="IPR000719">
    <property type="entry name" value="Prot_kinase_dom"/>
</dbReference>
<comment type="similarity">
    <text evidence="1">Belongs to the protein kinase superfamily. NEK Ser/Thr protein kinase family. NIMA subfamily.</text>
</comment>
<dbReference type="Gene3D" id="1.10.510.10">
    <property type="entry name" value="Transferase(Phosphotransferase) domain 1"/>
    <property type="match status" value="1"/>
</dbReference>
<evidence type="ECO:0000256" key="11">
    <source>
        <dbReference type="RuleBase" id="RU000304"/>
    </source>
</evidence>
<evidence type="ECO:0000256" key="6">
    <source>
        <dbReference type="ARBA" id="ARBA00022777"/>
    </source>
</evidence>
<evidence type="ECO:0000256" key="3">
    <source>
        <dbReference type="ARBA" id="ARBA00022527"/>
    </source>
</evidence>
<keyword evidence="6" id="KW-0418">Kinase</keyword>
<dbReference type="PROSITE" id="PS00108">
    <property type="entry name" value="PROTEIN_KINASE_ST"/>
    <property type="match status" value="1"/>
</dbReference>
<dbReference type="InterPro" id="IPR008271">
    <property type="entry name" value="Ser/Thr_kinase_AS"/>
</dbReference>